<accession>A0A0K0CTS3</accession>
<evidence type="ECO:0000256" key="1">
    <source>
        <dbReference type="SAM" id="MobiDB-lite"/>
    </source>
</evidence>
<dbReference type="WBParaSite" id="ACAC_0000052101-mRNA-1">
    <property type="protein sequence ID" value="ACAC_0000052101-mRNA-1"/>
    <property type="gene ID" value="ACAC_0000052101"/>
</dbReference>
<keyword evidence="2" id="KW-1185">Reference proteome</keyword>
<feature type="region of interest" description="Disordered" evidence="1">
    <location>
        <begin position="1"/>
        <end position="21"/>
    </location>
</feature>
<organism evidence="2 3">
    <name type="scientific">Angiostrongylus cantonensis</name>
    <name type="common">Rat lungworm</name>
    <dbReference type="NCBI Taxonomy" id="6313"/>
    <lineage>
        <taxon>Eukaryota</taxon>
        <taxon>Metazoa</taxon>
        <taxon>Ecdysozoa</taxon>
        <taxon>Nematoda</taxon>
        <taxon>Chromadorea</taxon>
        <taxon>Rhabditida</taxon>
        <taxon>Rhabditina</taxon>
        <taxon>Rhabditomorpha</taxon>
        <taxon>Strongyloidea</taxon>
        <taxon>Metastrongylidae</taxon>
        <taxon>Angiostrongylus</taxon>
    </lineage>
</organism>
<protein>
    <submittedName>
        <fullName evidence="3">Uncharacterized protein</fullName>
    </submittedName>
</protein>
<reference evidence="2" key="1">
    <citation type="submission" date="2012-09" db="EMBL/GenBank/DDBJ databases">
        <authorList>
            <person name="Martin A.A."/>
        </authorList>
    </citation>
    <scope>NUCLEOTIDE SEQUENCE</scope>
</reference>
<evidence type="ECO:0000313" key="3">
    <source>
        <dbReference type="WBParaSite" id="ACAC_0000052101-mRNA-1"/>
    </source>
</evidence>
<dbReference type="AlphaFoldDB" id="A0A0K0CTS3"/>
<dbReference type="Proteomes" id="UP000035642">
    <property type="component" value="Unassembled WGS sequence"/>
</dbReference>
<reference evidence="3" key="2">
    <citation type="submission" date="2017-02" db="UniProtKB">
        <authorList>
            <consortium name="WormBaseParasite"/>
        </authorList>
    </citation>
    <scope>IDENTIFICATION</scope>
</reference>
<sequence length="128" mass="15124">MMAINSQYERNRNRGHKHTDTNTWRIRADKIELTSIESVEYSGDEVLSDRRIPRLISTPQRKELVTHDISQYRSPNKCALCFWPKQTRNSKVKIFDALVNFSMPEVKLYELSLRKERRFLTPGIKLVS</sequence>
<name>A0A0K0CTS3_ANGCA</name>
<proteinExistence type="predicted"/>
<evidence type="ECO:0000313" key="2">
    <source>
        <dbReference type="Proteomes" id="UP000035642"/>
    </source>
</evidence>